<keyword evidence="3" id="KW-0732">Signal</keyword>
<feature type="chain" id="PRO_5047076340" evidence="3">
    <location>
        <begin position="23"/>
        <end position="423"/>
    </location>
</feature>
<reference evidence="5" key="1">
    <citation type="submission" date="2022-09" db="EMBL/GenBank/DDBJ databases">
        <title>Bacterial diversity in gut of crayfish and pufferfish.</title>
        <authorList>
            <person name="Huang Y."/>
        </authorList>
    </citation>
    <scope>NUCLEOTIDE SEQUENCE</scope>
    <source>
        <strain evidence="5">PR12</strain>
    </source>
</reference>
<keyword evidence="6" id="KW-1185">Reference proteome</keyword>
<evidence type="ECO:0000256" key="3">
    <source>
        <dbReference type="SAM" id="SignalP"/>
    </source>
</evidence>
<evidence type="ECO:0000259" key="4">
    <source>
        <dbReference type="PROSITE" id="PS50853"/>
    </source>
</evidence>
<keyword evidence="2" id="KW-0472">Membrane</keyword>
<dbReference type="RefSeq" id="WP_260719529.1">
    <property type="nucleotide sequence ID" value="NZ_CP104377.1"/>
</dbReference>
<dbReference type="InterPro" id="IPR015919">
    <property type="entry name" value="Cadherin-like_sf"/>
</dbReference>
<dbReference type="SUPFAM" id="SSF49313">
    <property type="entry name" value="Cadherin-like"/>
    <property type="match status" value="1"/>
</dbReference>
<dbReference type="SMART" id="SM00060">
    <property type="entry name" value="FN3"/>
    <property type="match status" value="1"/>
</dbReference>
<evidence type="ECO:0000313" key="6">
    <source>
        <dbReference type="Proteomes" id="UP001058290"/>
    </source>
</evidence>
<evidence type="ECO:0000256" key="1">
    <source>
        <dbReference type="ARBA" id="ARBA00022737"/>
    </source>
</evidence>
<dbReference type="InterPro" id="IPR013783">
    <property type="entry name" value="Ig-like_fold"/>
</dbReference>
<proteinExistence type="predicted"/>
<name>A0ABY5ZZE5_9BURK</name>
<dbReference type="PANTHER" id="PTHR13817">
    <property type="entry name" value="TITIN"/>
    <property type="match status" value="1"/>
</dbReference>
<accession>A0ABY5ZZE5</accession>
<dbReference type="EMBL" id="CP104377">
    <property type="protein sequence ID" value="UXC19303.1"/>
    <property type="molecule type" value="Genomic_DNA"/>
</dbReference>
<dbReference type="PANTHER" id="PTHR13817:SF166">
    <property type="entry name" value="NEURONAL IGCAM-RELATED"/>
    <property type="match status" value="1"/>
</dbReference>
<feature type="signal peptide" evidence="3">
    <location>
        <begin position="1"/>
        <end position="22"/>
    </location>
</feature>
<feature type="domain" description="Fibronectin type-III" evidence="4">
    <location>
        <begin position="192"/>
        <end position="285"/>
    </location>
</feature>
<keyword evidence="2" id="KW-1133">Transmembrane helix</keyword>
<dbReference type="Gene3D" id="2.60.40.10">
    <property type="entry name" value="Immunoglobulins"/>
    <property type="match status" value="2"/>
</dbReference>
<evidence type="ECO:0000313" key="5">
    <source>
        <dbReference type="EMBL" id="UXC19303.1"/>
    </source>
</evidence>
<dbReference type="InterPro" id="IPR050964">
    <property type="entry name" value="Striated_Muscle_Regulatory"/>
</dbReference>
<evidence type="ECO:0000256" key="2">
    <source>
        <dbReference type="SAM" id="Phobius"/>
    </source>
</evidence>
<dbReference type="InterPro" id="IPR003961">
    <property type="entry name" value="FN3_dom"/>
</dbReference>
<protein>
    <submittedName>
        <fullName evidence="5">Fibronectin type III domain-containing protein</fullName>
    </submittedName>
</protein>
<dbReference type="SUPFAM" id="SSF49265">
    <property type="entry name" value="Fibronectin type III"/>
    <property type="match status" value="1"/>
</dbReference>
<feature type="transmembrane region" description="Helical" evidence="2">
    <location>
        <begin position="397"/>
        <end position="417"/>
    </location>
</feature>
<dbReference type="Pfam" id="PF00041">
    <property type="entry name" value="fn3"/>
    <property type="match status" value="1"/>
</dbReference>
<dbReference type="Proteomes" id="UP001058290">
    <property type="component" value="Chromosome"/>
</dbReference>
<dbReference type="Pfam" id="PF05345">
    <property type="entry name" value="He_PIG"/>
    <property type="match status" value="1"/>
</dbReference>
<dbReference type="InterPro" id="IPR036116">
    <property type="entry name" value="FN3_sf"/>
</dbReference>
<gene>
    <name evidence="5" type="ORF">N4T19_04030</name>
</gene>
<keyword evidence="2" id="KW-0812">Transmembrane</keyword>
<keyword evidence="1" id="KW-0677">Repeat</keyword>
<dbReference type="PROSITE" id="PS50853">
    <property type="entry name" value="FN3"/>
    <property type="match status" value="1"/>
</dbReference>
<dbReference type="CDD" id="cd00063">
    <property type="entry name" value="FN3"/>
    <property type="match status" value="1"/>
</dbReference>
<sequence>MYLYQRGTFLGLSMLCMAAANAATPTYNPVGVQQNVAVQTVTDGGWSECYKETFDKNGKSIEEISTACGGKQLMMACRATGTNSLQVLAQAPKIDVMTDTGTAFAITHQANGVAWYFNSSYSWGFAAEGQAVSRSSCDTQNSSGEGSATRMCVHTNQGNLSGGWRCGGATGLNESSAFERVFYTANVTSPDPVPSVSVSNVADRSLTVTWTAASDNGSPITKYTVTGVPGGSCTTETVAPATEPATSCTITGLTNGTPYKFTVVATNAIGDSAPSPESAEAIPLADVMFVGAGPNITLAGGVVAAAYSQPLQLTGGLPPYTFSVTGELPPGLALDTATGIISGTPTTTGTYSFSVMAMDSTVQPTLAAKAVHVAEQTFTIVITAAPVVQATPTPVPALGGVGMLLLSGVVAGSIGFMRRRKSS</sequence>
<organism evidence="5 6">
    <name type="scientific">Comamonas squillarum</name>
    <dbReference type="NCBI Taxonomy" id="2977320"/>
    <lineage>
        <taxon>Bacteria</taxon>
        <taxon>Pseudomonadati</taxon>
        <taxon>Pseudomonadota</taxon>
        <taxon>Betaproteobacteria</taxon>
        <taxon>Burkholderiales</taxon>
        <taxon>Comamonadaceae</taxon>
        <taxon>Comamonas</taxon>
    </lineage>
</organism>